<reference evidence="3" key="1">
    <citation type="journal article" date="2019" name="Int. J. Syst. Evol. Microbiol.">
        <title>The Global Catalogue of Microorganisms (GCM) 10K type strain sequencing project: providing services to taxonomists for standard genome sequencing and annotation.</title>
        <authorList>
            <consortium name="The Broad Institute Genomics Platform"/>
            <consortium name="The Broad Institute Genome Sequencing Center for Infectious Disease"/>
            <person name="Wu L."/>
            <person name="Ma J."/>
        </authorList>
    </citation>
    <scope>NUCLEOTIDE SEQUENCE [LARGE SCALE GENOMIC DNA]</scope>
    <source>
        <strain evidence="3">JCM 16374</strain>
    </source>
</reference>
<dbReference type="Proteomes" id="UP001500994">
    <property type="component" value="Unassembled WGS sequence"/>
</dbReference>
<proteinExistence type="predicted"/>
<evidence type="ECO:0000256" key="1">
    <source>
        <dbReference type="SAM" id="MobiDB-lite"/>
    </source>
</evidence>
<keyword evidence="3" id="KW-1185">Reference proteome</keyword>
<name>A0ABP6EI37_9ACTN</name>
<accession>A0ABP6EI37</accession>
<evidence type="ECO:0000313" key="3">
    <source>
        <dbReference type="Proteomes" id="UP001500994"/>
    </source>
</evidence>
<comment type="caution">
    <text evidence="2">The sequence shown here is derived from an EMBL/GenBank/DDBJ whole genome shotgun (WGS) entry which is preliminary data.</text>
</comment>
<evidence type="ECO:0000313" key="2">
    <source>
        <dbReference type="EMBL" id="GAA2667452.1"/>
    </source>
</evidence>
<feature type="region of interest" description="Disordered" evidence="1">
    <location>
        <begin position="16"/>
        <end position="59"/>
    </location>
</feature>
<protein>
    <submittedName>
        <fullName evidence="2">Uncharacterized protein</fullName>
    </submittedName>
</protein>
<dbReference type="EMBL" id="BAAARK010000012">
    <property type="protein sequence ID" value="GAA2667452.1"/>
    <property type="molecule type" value="Genomic_DNA"/>
</dbReference>
<organism evidence="2 3">
    <name type="scientific">Streptomyces lunalinharesii</name>
    <dbReference type="NCBI Taxonomy" id="333384"/>
    <lineage>
        <taxon>Bacteria</taxon>
        <taxon>Bacillati</taxon>
        <taxon>Actinomycetota</taxon>
        <taxon>Actinomycetes</taxon>
        <taxon>Kitasatosporales</taxon>
        <taxon>Streptomycetaceae</taxon>
        <taxon>Streptomyces</taxon>
    </lineage>
</organism>
<gene>
    <name evidence="2" type="ORF">GCM10009864_41330</name>
</gene>
<sequence length="59" mass="6163">MPPTFLMDQHGRVTSLHRHPIGPVPLAGQDAPGMDAIHAQRPSTPPKGAACPNGSGLWS</sequence>